<accession>A0ABD4REZ1</accession>
<organism evidence="6 7">
    <name type="scientific">Clostridium chauvoei</name>
    <dbReference type="NCBI Taxonomy" id="46867"/>
    <lineage>
        <taxon>Bacteria</taxon>
        <taxon>Bacillati</taxon>
        <taxon>Bacillota</taxon>
        <taxon>Clostridia</taxon>
        <taxon>Eubacteriales</taxon>
        <taxon>Clostridiaceae</taxon>
        <taxon>Clostridium</taxon>
    </lineage>
</organism>
<gene>
    <name evidence="4 6" type="primary">fliE</name>
    <name evidence="6" type="ORF">K4H94_02985</name>
</gene>
<dbReference type="GeneID" id="66301221"/>
<reference evidence="6 7" key="1">
    <citation type="submission" date="2021-08" db="EMBL/GenBank/DDBJ databases">
        <title>Genome sequence analysis of Clostridium chauvoei strains of European origin and evaluation of typing options for outbreak investigations.</title>
        <authorList>
            <person name="Abdel-Glil M."/>
            <person name="Thomas P."/>
            <person name="Seyboldt C."/>
        </authorList>
    </citation>
    <scope>NUCLEOTIDE SEQUENCE [LARGE SCALE GENOMIC DNA]</scope>
    <source>
        <strain evidence="6 7">S0260-09</strain>
    </source>
</reference>
<dbReference type="GO" id="GO:0009425">
    <property type="term" value="C:bacterial-type flagellum basal body"/>
    <property type="evidence" value="ECO:0007669"/>
    <property type="project" value="UniProtKB-SubCell"/>
</dbReference>
<dbReference type="KEGG" id="cchv:BTM20_05030"/>
<dbReference type="PANTHER" id="PTHR34653:SF1">
    <property type="entry name" value="FLAGELLAR HOOK-BASAL BODY COMPLEX PROTEIN FLIE"/>
    <property type="match status" value="1"/>
</dbReference>
<comment type="similarity">
    <text evidence="2 4">Belongs to the FliE family.</text>
</comment>
<comment type="subcellular location">
    <subcellularLocation>
        <location evidence="1 4">Bacterial flagellum basal body</location>
    </subcellularLocation>
</comment>
<evidence type="ECO:0000256" key="1">
    <source>
        <dbReference type="ARBA" id="ARBA00004117"/>
    </source>
</evidence>
<dbReference type="EMBL" id="JAIFTX010000005">
    <property type="protein sequence ID" value="MBX7290014.1"/>
    <property type="molecule type" value="Genomic_DNA"/>
</dbReference>
<keyword evidence="6" id="KW-0966">Cell projection</keyword>
<dbReference type="RefSeq" id="WP_021875212.1">
    <property type="nucleotide sequence ID" value="NZ_CP018624.1"/>
</dbReference>
<dbReference type="PANTHER" id="PTHR34653">
    <property type="match status" value="1"/>
</dbReference>
<proteinExistence type="inferred from homology"/>
<dbReference type="Proteomes" id="UP000775179">
    <property type="component" value="Unassembled WGS sequence"/>
</dbReference>
<evidence type="ECO:0000256" key="5">
    <source>
        <dbReference type="NCBIfam" id="TIGR00205"/>
    </source>
</evidence>
<evidence type="ECO:0000256" key="3">
    <source>
        <dbReference type="ARBA" id="ARBA00023143"/>
    </source>
</evidence>
<evidence type="ECO:0000313" key="7">
    <source>
        <dbReference type="Proteomes" id="UP000775179"/>
    </source>
</evidence>
<sequence>MRINSFIPNSSDLEIAKPNIKNKENDKFSSMLKESLDKLNEKQVVADDLTNQFVAGEKVDIHKIMLATEESKMSLQLAVQVRNKVVEAIQELTRTQL</sequence>
<keyword evidence="6" id="KW-0969">Cilium</keyword>
<keyword evidence="3 4" id="KW-0975">Bacterial flagellum</keyword>
<dbReference type="GO" id="GO:0005198">
    <property type="term" value="F:structural molecule activity"/>
    <property type="evidence" value="ECO:0007669"/>
    <property type="project" value="UniProtKB-UniRule"/>
</dbReference>
<dbReference type="NCBIfam" id="TIGR00205">
    <property type="entry name" value="fliE"/>
    <property type="match status" value="1"/>
</dbReference>
<dbReference type="AlphaFoldDB" id="A0ABD4REZ1"/>
<dbReference type="Pfam" id="PF02049">
    <property type="entry name" value="FliE"/>
    <property type="match status" value="1"/>
</dbReference>
<keyword evidence="6" id="KW-0282">Flagellum</keyword>
<dbReference type="GO" id="GO:0097588">
    <property type="term" value="P:archaeal or bacterial-type flagellum-dependent cell motility"/>
    <property type="evidence" value="ECO:0007669"/>
    <property type="project" value="UniProtKB-UniRule"/>
</dbReference>
<evidence type="ECO:0000256" key="4">
    <source>
        <dbReference type="HAMAP-Rule" id="MF_00724"/>
    </source>
</evidence>
<evidence type="ECO:0000256" key="2">
    <source>
        <dbReference type="ARBA" id="ARBA00009272"/>
    </source>
</evidence>
<dbReference type="HAMAP" id="MF_00724">
    <property type="entry name" value="FliE"/>
    <property type="match status" value="1"/>
</dbReference>
<dbReference type="InterPro" id="IPR001624">
    <property type="entry name" value="FliE"/>
</dbReference>
<comment type="caution">
    <text evidence="6">The sequence shown here is derived from an EMBL/GenBank/DDBJ whole genome shotgun (WGS) entry which is preliminary data.</text>
</comment>
<dbReference type="PRINTS" id="PR01006">
    <property type="entry name" value="FLGHOOKFLIE"/>
</dbReference>
<name>A0ABD4REZ1_9CLOT</name>
<evidence type="ECO:0000313" key="6">
    <source>
        <dbReference type="EMBL" id="MBX7290014.1"/>
    </source>
</evidence>
<protein>
    <recommendedName>
        <fullName evidence="4 5">Flagellar hook-basal body complex protein FliE</fullName>
    </recommendedName>
</protein>